<dbReference type="KEGG" id="tad:TRIADDRAFT_61288"/>
<feature type="region of interest" description="Disordered" evidence="1">
    <location>
        <begin position="110"/>
        <end position="129"/>
    </location>
</feature>
<organism evidence="2 3">
    <name type="scientific">Trichoplax adhaerens</name>
    <name type="common">Trichoplax reptans</name>
    <dbReference type="NCBI Taxonomy" id="10228"/>
    <lineage>
        <taxon>Eukaryota</taxon>
        <taxon>Metazoa</taxon>
        <taxon>Placozoa</taxon>
        <taxon>Uniplacotomia</taxon>
        <taxon>Trichoplacea</taxon>
        <taxon>Trichoplacidae</taxon>
        <taxon>Trichoplax</taxon>
    </lineage>
</organism>
<dbReference type="AlphaFoldDB" id="B3SAK1"/>
<feature type="compositionally biased region" description="Basic and acidic residues" evidence="1">
    <location>
        <begin position="93"/>
        <end position="104"/>
    </location>
</feature>
<dbReference type="Proteomes" id="UP000009022">
    <property type="component" value="Unassembled WGS sequence"/>
</dbReference>
<dbReference type="InParanoid" id="B3SAK1"/>
<dbReference type="CTD" id="6758488"/>
<dbReference type="GeneID" id="6758488"/>
<feature type="compositionally biased region" description="Basic and acidic residues" evidence="1">
    <location>
        <begin position="47"/>
        <end position="56"/>
    </location>
</feature>
<protein>
    <submittedName>
        <fullName evidence="2">Uncharacterized protein</fullName>
    </submittedName>
</protein>
<feature type="compositionally biased region" description="Polar residues" evidence="1">
    <location>
        <begin position="34"/>
        <end position="43"/>
    </location>
</feature>
<feature type="region of interest" description="Disordered" evidence="1">
    <location>
        <begin position="1"/>
        <end position="104"/>
    </location>
</feature>
<reference evidence="2 3" key="1">
    <citation type="journal article" date="2008" name="Nature">
        <title>The Trichoplax genome and the nature of placozoans.</title>
        <authorList>
            <person name="Srivastava M."/>
            <person name="Begovic E."/>
            <person name="Chapman J."/>
            <person name="Putnam N.H."/>
            <person name="Hellsten U."/>
            <person name="Kawashima T."/>
            <person name="Kuo A."/>
            <person name="Mitros T."/>
            <person name="Salamov A."/>
            <person name="Carpenter M.L."/>
            <person name="Signorovitch A.Y."/>
            <person name="Moreno M.A."/>
            <person name="Kamm K."/>
            <person name="Grimwood J."/>
            <person name="Schmutz J."/>
            <person name="Shapiro H."/>
            <person name="Grigoriev I.V."/>
            <person name="Buss L.W."/>
            <person name="Schierwater B."/>
            <person name="Dellaporta S.L."/>
            <person name="Rokhsar D.S."/>
        </authorList>
    </citation>
    <scope>NUCLEOTIDE SEQUENCE [LARGE SCALE GENOMIC DNA]</scope>
    <source>
        <strain evidence="2 3">Grell-BS-1999</strain>
    </source>
</reference>
<keyword evidence="3" id="KW-1185">Reference proteome</keyword>
<sequence>MPETRQGNIEHLKEKDSSHPVNCKRRKLDDSRNRSLTPNNHVPGTSKFDHSRKATIETKPTAKLPSTVIIIDSKSDEERKDNDKKSSNFTSVKVKEEPKESDREYQLLQKAGESSSTQDNTNKDEQLSISKSNDTFLNHRSKSYKSKSFESCYFHDHYKIFRENTLEQALRMEYLRLHLRHEILRLENCKDCKILFEKMDEKKCLYPFIRHHQIKIQCDPLNRKAILDKIYKLLNSLTIKEDPCISKNSRLGRCLTSGHGQMKLKCLLDKNECLAIAVDEDHHRYCFGRYNEIDVAKIDSRQSNFFVLGLL</sequence>
<dbReference type="EMBL" id="DS985261">
    <property type="protein sequence ID" value="EDV20325.1"/>
    <property type="molecule type" value="Genomic_DNA"/>
</dbReference>
<dbReference type="HOGENOM" id="CLU_895248_0_0_1"/>
<proteinExistence type="predicted"/>
<feature type="compositionally biased region" description="Basic and acidic residues" evidence="1">
    <location>
        <begin position="73"/>
        <end position="86"/>
    </location>
</feature>
<evidence type="ECO:0000313" key="2">
    <source>
        <dbReference type="EMBL" id="EDV20325.1"/>
    </source>
</evidence>
<feature type="compositionally biased region" description="Basic and acidic residues" evidence="1">
    <location>
        <begin position="8"/>
        <end position="18"/>
    </location>
</feature>
<dbReference type="PhylomeDB" id="B3SAK1"/>
<gene>
    <name evidence="2" type="ORF">TRIADDRAFT_61288</name>
</gene>
<dbReference type="RefSeq" id="XP_002117275.1">
    <property type="nucleotide sequence ID" value="XM_002117239.1"/>
</dbReference>
<name>B3SAK1_TRIAD</name>
<evidence type="ECO:0000256" key="1">
    <source>
        <dbReference type="SAM" id="MobiDB-lite"/>
    </source>
</evidence>
<accession>B3SAK1</accession>
<evidence type="ECO:0000313" key="3">
    <source>
        <dbReference type="Proteomes" id="UP000009022"/>
    </source>
</evidence>